<keyword evidence="4" id="KW-1185">Reference proteome</keyword>
<evidence type="ECO:0000313" key="4">
    <source>
        <dbReference type="Proteomes" id="UP000680714"/>
    </source>
</evidence>
<dbReference type="RefSeq" id="WP_211550282.1">
    <property type="nucleotide sequence ID" value="NZ_JAGTUF010000016.1"/>
</dbReference>
<reference evidence="3 4" key="1">
    <citation type="submission" date="2021-04" db="EMBL/GenBank/DDBJ databases">
        <title>Magnetospirillum sulfuroxidans sp. nov., a facultative chemolithoautotrophic sulfur-oxidizing alphaproteobacterium isolated from freshwater sediment and proposals for Paramagetospirillum gen. nov., and Magnetospirillaceae fam. nov.</title>
        <authorList>
            <person name="Koziaeva V."/>
            <person name="Geelhoed J.S."/>
            <person name="Sorokin D.Y."/>
            <person name="Grouzdev D.S."/>
        </authorList>
    </citation>
    <scope>NUCLEOTIDE SEQUENCE [LARGE SCALE GENOMIC DNA]</scope>
    <source>
        <strain evidence="3 4">J10</strain>
    </source>
</reference>
<feature type="domain" description="Cadherin" evidence="2">
    <location>
        <begin position="506"/>
        <end position="616"/>
    </location>
</feature>
<dbReference type="EMBL" id="JAGTUF010000016">
    <property type="protein sequence ID" value="MBR9972980.1"/>
    <property type="molecule type" value="Genomic_DNA"/>
</dbReference>
<organism evidence="3 4">
    <name type="scientific">Magnetospirillum sulfuroxidans</name>
    <dbReference type="NCBI Taxonomy" id="611300"/>
    <lineage>
        <taxon>Bacteria</taxon>
        <taxon>Pseudomonadati</taxon>
        <taxon>Pseudomonadota</taxon>
        <taxon>Alphaproteobacteria</taxon>
        <taxon>Rhodospirillales</taxon>
        <taxon>Rhodospirillaceae</taxon>
        <taxon>Magnetospirillum</taxon>
    </lineage>
</organism>
<evidence type="ECO:0000256" key="1">
    <source>
        <dbReference type="SAM" id="MobiDB-lite"/>
    </source>
</evidence>
<evidence type="ECO:0000313" key="3">
    <source>
        <dbReference type="EMBL" id="MBR9972980.1"/>
    </source>
</evidence>
<dbReference type="Pfam" id="PF17892">
    <property type="entry name" value="Cadherin_5"/>
    <property type="match status" value="2"/>
</dbReference>
<feature type="non-terminal residue" evidence="3">
    <location>
        <position position="782"/>
    </location>
</feature>
<dbReference type="NCBIfam" id="NF012211">
    <property type="entry name" value="tand_rpt_95"/>
    <property type="match status" value="3"/>
</dbReference>
<dbReference type="PROSITE" id="PS50268">
    <property type="entry name" value="CADHERIN_2"/>
    <property type="match status" value="1"/>
</dbReference>
<gene>
    <name evidence="3" type="ORF">KEC16_14745</name>
</gene>
<dbReference type="InterPro" id="IPR041690">
    <property type="entry name" value="Cadherin_5"/>
</dbReference>
<feature type="compositionally biased region" description="Acidic residues" evidence="1">
    <location>
        <begin position="1"/>
        <end position="11"/>
    </location>
</feature>
<feature type="compositionally biased region" description="Low complexity" evidence="1">
    <location>
        <begin position="12"/>
        <end position="22"/>
    </location>
</feature>
<dbReference type="Gene3D" id="2.60.40.3440">
    <property type="match status" value="1"/>
</dbReference>
<dbReference type="Pfam" id="PF17963">
    <property type="entry name" value="Big_9"/>
    <property type="match status" value="1"/>
</dbReference>
<accession>A0ABS5IEZ0</accession>
<evidence type="ECO:0000259" key="2">
    <source>
        <dbReference type="PROSITE" id="PS50268"/>
    </source>
</evidence>
<dbReference type="NCBIfam" id="TIGR01965">
    <property type="entry name" value="VCBS_repeat"/>
    <property type="match status" value="3"/>
</dbReference>
<feature type="region of interest" description="Disordered" evidence="1">
    <location>
        <begin position="1"/>
        <end position="22"/>
    </location>
</feature>
<proteinExistence type="predicted"/>
<dbReference type="InterPro" id="IPR010221">
    <property type="entry name" value="VCBS_dom"/>
</dbReference>
<comment type="caution">
    <text evidence="3">The sequence shown here is derived from an EMBL/GenBank/DDBJ whole genome shotgun (WGS) entry which is preliminary data.</text>
</comment>
<sequence length="782" mass="79880">MADENLTDASEENANSNAAPTENAQQALDDLTVLSDVGNQSLGESRLNLVRNVDIGDAAMGGLATIHQGSGSGDQVQQGLNLQAGLIGAEDIAIETAPPAPVVAAEVPPIETMDEAPAIEIIDPTVNLAVQDDLSAENIIFGEGITFDPVVEAEGGVEEEVVVEDAVIPEVVPEAVVQETFIDLPPVIKGIFLDPTLEPVPTPINWQEDETLRFGVDASDPDGGDVIISFSVPAHGVVTVNDDNTYSYQPSENYFGEDSFTVYVTDDEGNTVSQVVDLNIANVDDEAVITVTGGVGSESTDGGATIVTGSVAATDIDNDNAVADAIDRADIVYSFGVDEDGAPITTLTTAHGSVTIDSATGDYTFTASDNNWGGTDSFEVTTIDKLGGATTQEVSVTVIGVDDATVVTGPVDLGDMAEDSGSITITAEQLLANASDVDNALHVANVSVSGGDLVDNGDGTYTFTPAADFNGSIDVSYDVVTDDGVATSATASLDVTAVDDTAVVTSPTEVELTVDQDGSGSGDIDAVDADGDPLTYGIIDPATGELVAELDTEYGTVVIDPATGEYTFTANDHAATLDDNESATDGFQVAATDGHTVSEPQNVSVTITGSNDGPVVETSDALNLGENGSDSGVVTGSDIDASDTVSYYLLDENGDRVTTLTTDTGTMVIDPETGAYTFTASGQDGLNVGDTATDSFQVVAWDGTVASAPQDVSVTITGSDDATVVTGTVDLGDMAEDSGSITITAEQLLANASDVDNALHVANVSVSGGDLVDNGDGTYTFT</sequence>
<dbReference type="InterPro" id="IPR002126">
    <property type="entry name" value="Cadherin-like_dom"/>
</dbReference>
<protein>
    <submittedName>
        <fullName evidence="3">Tandem-95 repeat protein</fullName>
    </submittedName>
</protein>
<dbReference type="Proteomes" id="UP000680714">
    <property type="component" value="Unassembled WGS sequence"/>
</dbReference>
<name>A0ABS5IEZ0_9PROT</name>